<name>A0A254TN21_9BURK</name>
<evidence type="ECO:0008006" key="3">
    <source>
        <dbReference type="Google" id="ProtNLM"/>
    </source>
</evidence>
<dbReference type="InterPro" id="IPR022191">
    <property type="entry name" value="DUF3717"/>
</dbReference>
<reference evidence="1 2" key="1">
    <citation type="submission" date="2016-02" db="EMBL/GenBank/DDBJ databases">
        <authorList>
            <person name="Wen L."/>
            <person name="He K."/>
            <person name="Yang H."/>
        </authorList>
    </citation>
    <scope>NUCLEOTIDE SEQUENCE [LARGE SCALE GENOMIC DNA]</scope>
    <source>
        <strain evidence="1 2">TSA40</strain>
    </source>
</reference>
<dbReference type="Proteomes" id="UP000197535">
    <property type="component" value="Unassembled WGS sequence"/>
</dbReference>
<proteinExistence type="predicted"/>
<accession>A0A254TN21</accession>
<dbReference type="Pfam" id="PF12512">
    <property type="entry name" value="DUF3717"/>
    <property type="match status" value="1"/>
</dbReference>
<protein>
    <recommendedName>
        <fullName evidence="3">DUF3717 domain-containing protein</fullName>
    </recommendedName>
</protein>
<gene>
    <name evidence="1" type="ORF">AYR66_18135</name>
</gene>
<evidence type="ECO:0000313" key="1">
    <source>
        <dbReference type="EMBL" id="OWW21108.1"/>
    </source>
</evidence>
<dbReference type="OrthoDB" id="8778662at2"/>
<dbReference type="AlphaFoldDB" id="A0A254TN21"/>
<dbReference type="RefSeq" id="WP_088707960.1">
    <property type="nucleotide sequence ID" value="NZ_LSTO01000001.1"/>
</dbReference>
<keyword evidence="2" id="KW-1185">Reference proteome</keyword>
<comment type="caution">
    <text evidence="1">The sequence shown here is derived from an EMBL/GenBank/DDBJ whole genome shotgun (WGS) entry which is preliminary data.</text>
</comment>
<organism evidence="1 2">
    <name type="scientific">Noviherbaspirillum denitrificans</name>
    <dbReference type="NCBI Taxonomy" id="1968433"/>
    <lineage>
        <taxon>Bacteria</taxon>
        <taxon>Pseudomonadati</taxon>
        <taxon>Pseudomonadota</taxon>
        <taxon>Betaproteobacteria</taxon>
        <taxon>Burkholderiales</taxon>
        <taxon>Oxalobacteraceae</taxon>
        <taxon>Noviherbaspirillum</taxon>
    </lineage>
</organism>
<dbReference type="EMBL" id="LSTO01000001">
    <property type="protein sequence ID" value="OWW21108.1"/>
    <property type="molecule type" value="Genomic_DNA"/>
</dbReference>
<evidence type="ECO:0000313" key="2">
    <source>
        <dbReference type="Proteomes" id="UP000197535"/>
    </source>
</evidence>
<sequence length="70" mass="7964">MDITLAELEEAINYWRALRPSSGEECALSPEVNALADVYAMMIYTRSRSMPFDSMPPAARQLVDAWRNKI</sequence>